<dbReference type="Proteomes" id="UP000006906">
    <property type="component" value="Chromosome 8"/>
</dbReference>
<organism evidence="1 2">
    <name type="scientific">Chlamydomonas reinhardtii</name>
    <name type="common">Chlamydomonas smithii</name>
    <dbReference type="NCBI Taxonomy" id="3055"/>
    <lineage>
        <taxon>Eukaryota</taxon>
        <taxon>Viridiplantae</taxon>
        <taxon>Chlorophyta</taxon>
        <taxon>core chlorophytes</taxon>
        <taxon>Chlorophyceae</taxon>
        <taxon>CS clade</taxon>
        <taxon>Chlamydomonadales</taxon>
        <taxon>Chlamydomonadaceae</taxon>
        <taxon>Chlamydomonas</taxon>
    </lineage>
</organism>
<dbReference type="AlphaFoldDB" id="A0A2K3DHC1"/>
<evidence type="ECO:0000313" key="1">
    <source>
        <dbReference type="EMBL" id="PNW79907.1"/>
    </source>
</evidence>
<dbReference type="EMBL" id="CM008969">
    <property type="protein sequence ID" value="PNW79907.1"/>
    <property type="molecule type" value="Genomic_DNA"/>
</dbReference>
<reference evidence="1 2" key="1">
    <citation type="journal article" date="2007" name="Science">
        <title>The Chlamydomonas genome reveals the evolution of key animal and plant functions.</title>
        <authorList>
            <person name="Merchant S.S."/>
            <person name="Prochnik S.E."/>
            <person name="Vallon O."/>
            <person name="Harris E.H."/>
            <person name="Karpowicz S.J."/>
            <person name="Witman G.B."/>
            <person name="Terry A."/>
            <person name="Salamov A."/>
            <person name="Fritz-Laylin L.K."/>
            <person name="Marechal-Drouard L."/>
            <person name="Marshall W.F."/>
            <person name="Qu L.H."/>
            <person name="Nelson D.R."/>
            <person name="Sanderfoot A.A."/>
            <person name="Spalding M.H."/>
            <person name="Kapitonov V.V."/>
            <person name="Ren Q."/>
            <person name="Ferris P."/>
            <person name="Lindquist E."/>
            <person name="Shapiro H."/>
            <person name="Lucas S.M."/>
            <person name="Grimwood J."/>
            <person name="Schmutz J."/>
            <person name="Cardol P."/>
            <person name="Cerutti H."/>
            <person name="Chanfreau G."/>
            <person name="Chen C.L."/>
            <person name="Cognat V."/>
            <person name="Croft M.T."/>
            <person name="Dent R."/>
            <person name="Dutcher S."/>
            <person name="Fernandez E."/>
            <person name="Fukuzawa H."/>
            <person name="Gonzalez-Ballester D."/>
            <person name="Gonzalez-Halphen D."/>
            <person name="Hallmann A."/>
            <person name="Hanikenne M."/>
            <person name="Hippler M."/>
            <person name="Inwood W."/>
            <person name="Jabbari K."/>
            <person name="Kalanon M."/>
            <person name="Kuras R."/>
            <person name="Lefebvre P.A."/>
            <person name="Lemaire S.D."/>
            <person name="Lobanov A.V."/>
            <person name="Lohr M."/>
            <person name="Manuell A."/>
            <person name="Meier I."/>
            <person name="Mets L."/>
            <person name="Mittag M."/>
            <person name="Mittelmeier T."/>
            <person name="Moroney J.V."/>
            <person name="Moseley J."/>
            <person name="Napoli C."/>
            <person name="Nedelcu A.M."/>
            <person name="Niyogi K."/>
            <person name="Novoselov S.V."/>
            <person name="Paulsen I.T."/>
            <person name="Pazour G."/>
            <person name="Purton S."/>
            <person name="Ral J.P."/>
            <person name="Riano-Pachon D.M."/>
            <person name="Riekhof W."/>
            <person name="Rymarquis L."/>
            <person name="Schroda M."/>
            <person name="Stern D."/>
            <person name="Umen J."/>
            <person name="Willows R."/>
            <person name="Wilson N."/>
            <person name="Zimmer S.L."/>
            <person name="Allmer J."/>
            <person name="Balk J."/>
            <person name="Bisova K."/>
            <person name="Chen C.J."/>
            <person name="Elias M."/>
            <person name="Gendler K."/>
            <person name="Hauser C."/>
            <person name="Lamb M.R."/>
            <person name="Ledford H."/>
            <person name="Long J.C."/>
            <person name="Minagawa J."/>
            <person name="Page M.D."/>
            <person name="Pan J."/>
            <person name="Pootakham W."/>
            <person name="Roje S."/>
            <person name="Rose A."/>
            <person name="Stahlberg E."/>
            <person name="Terauchi A.M."/>
            <person name="Yang P."/>
            <person name="Ball S."/>
            <person name="Bowler C."/>
            <person name="Dieckmann C.L."/>
            <person name="Gladyshev V.N."/>
            <person name="Green P."/>
            <person name="Jorgensen R."/>
            <person name="Mayfield S."/>
            <person name="Mueller-Roeber B."/>
            <person name="Rajamani S."/>
            <person name="Sayre R.T."/>
            <person name="Brokstein P."/>
            <person name="Dubchak I."/>
            <person name="Goodstein D."/>
            <person name="Hornick L."/>
            <person name="Huang Y.W."/>
            <person name="Jhaveri J."/>
            <person name="Luo Y."/>
            <person name="Martinez D."/>
            <person name="Ngau W.C."/>
            <person name="Otillar B."/>
            <person name="Poliakov A."/>
            <person name="Porter A."/>
            <person name="Szajkowski L."/>
            <person name="Werner G."/>
            <person name="Zhou K."/>
            <person name="Grigoriev I.V."/>
            <person name="Rokhsar D.S."/>
            <person name="Grossman A.R."/>
        </authorList>
    </citation>
    <scope>NUCLEOTIDE SEQUENCE [LARGE SCALE GENOMIC DNA]</scope>
    <source>
        <strain evidence="2">CC-503</strain>
    </source>
</reference>
<gene>
    <name evidence="1" type="ORF">CHLRE_08g371566v5</name>
</gene>
<proteinExistence type="predicted"/>
<dbReference type="OrthoDB" id="561711at2759"/>
<dbReference type="KEGG" id="cre:CHLRE_08g371566v5"/>
<name>A0A2K3DHC1_CHLRE</name>
<sequence length="259" mass="27104">MTVLCPRGTTCGCRTTRSLPAARAQSSYADAAVAAALRASTCTRCTRCSGLACLACRRTSEAPAEEVLAPPPAVRYPYPCDPATADAMSKWESSVAAAPGLAATLCGGGAGGGGGACGSSSGGGSDSRDLLELSPLMPGGGCCSCGHPYTPHKAGLATVYDPDTIGPKQARLFELRSGCGRAGCVVVYDGVQDGLFRYSRMSFFSLRHMYNYAEGLQSTGLNVEAYVKQQHRLVASTLPRDEQRPPQFSTSLFRLAWRV</sequence>
<evidence type="ECO:0000313" key="2">
    <source>
        <dbReference type="Proteomes" id="UP000006906"/>
    </source>
</evidence>
<keyword evidence="2" id="KW-1185">Reference proteome</keyword>
<dbReference type="Gramene" id="PNW79907">
    <property type="protein sequence ID" value="PNW79907"/>
    <property type="gene ID" value="CHLRE_08g371566v5"/>
</dbReference>
<dbReference type="InParanoid" id="A0A2K3DHC1"/>
<accession>A0A2K3DHC1</accession>
<dbReference type="RefSeq" id="XP_042922042.1">
    <property type="nucleotide sequence ID" value="XM_043065041.1"/>
</dbReference>
<dbReference type="GeneID" id="66054399"/>
<protein>
    <submittedName>
        <fullName evidence="1">Uncharacterized protein</fullName>
    </submittedName>
</protein>